<name>A0A1G6KB88_9PROT</name>
<dbReference type="Proteomes" id="UP000198925">
    <property type="component" value="Unassembled WGS sequence"/>
</dbReference>
<feature type="transmembrane region" description="Helical" evidence="6">
    <location>
        <begin position="394"/>
        <end position="415"/>
    </location>
</feature>
<feature type="transmembrane region" description="Helical" evidence="6">
    <location>
        <begin position="116"/>
        <end position="135"/>
    </location>
</feature>
<evidence type="ECO:0000256" key="1">
    <source>
        <dbReference type="ARBA" id="ARBA00004141"/>
    </source>
</evidence>
<keyword evidence="8" id="KW-1185">Reference proteome</keyword>
<feature type="transmembrane region" description="Helical" evidence="6">
    <location>
        <begin position="51"/>
        <end position="69"/>
    </location>
</feature>
<evidence type="ECO:0000256" key="6">
    <source>
        <dbReference type="SAM" id="Phobius"/>
    </source>
</evidence>
<dbReference type="EMBL" id="FMZX01000001">
    <property type="protein sequence ID" value="SDC27586.1"/>
    <property type="molecule type" value="Genomic_DNA"/>
</dbReference>
<evidence type="ECO:0000256" key="2">
    <source>
        <dbReference type="ARBA" id="ARBA00022448"/>
    </source>
</evidence>
<evidence type="ECO:0000313" key="8">
    <source>
        <dbReference type="Proteomes" id="UP000198925"/>
    </source>
</evidence>
<sequence>MPDHVGPPGLLAPLRRLNRRTAPPLLVYLAAGASGFAAIAETFWVRERLGLSAPALLALAAWLTVPWTLKMVVGHLVDTVPIFGSRRRSYILIGALLQVAASLALAAAAAGRTGSASAEAVYVAASLLVVIGLVVQDCVADALTTEVVDRTDPEGMPRDPAVVQAELGDVQVLGRVAVMGGAFAVAGIGGWAAQALPAAIVFLIGAAVPLLSVIGAVLLQETAEDAPLRPDRRILGGGTVFAAALLALGLFDPPYAPEIGLLLSLGVIAWLLRTTMAGIPPATRRAMAAAAAVIFAFRAAPPAGPGLQWWQMDVLGYDQGFFGVLAQIGTGLAIAGSLLLGGRIVRLPLGMVLGWLAALGALLALPTIGMLFGLHHWTEAHLGIGARTIGLVDTALSAPLAQLGMIPVLTLIAVHAPPGRQATWFALVASLMNLALQAGNIFSRGLNAAFPVARGDYGALPALVIAATVAGLALALGAILLLGPWLRSPAGPAPQSQ</sequence>
<keyword evidence="4 6" id="KW-1133">Transmembrane helix</keyword>
<evidence type="ECO:0000256" key="3">
    <source>
        <dbReference type="ARBA" id="ARBA00022692"/>
    </source>
</evidence>
<dbReference type="Pfam" id="PF03092">
    <property type="entry name" value="BT1"/>
    <property type="match status" value="1"/>
</dbReference>
<dbReference type="PANTHER" id="PTHR31585">
    <property type="entry name" value="FOLATE-BIOPTERIN TRANSPORTER 1, CHLOROPLASTIC"/>
    <property type="match status" value="1"/>
</dbReference>
<feature type="transmembrane region" description="Helical" evidence="6">
    <location>
        <begin position="422"/>
        <end position="442"/>
    </location>
</feature>
<dbReference type="PANTHER" id="PTHR31585:SF0">
    <property type="entry name" value="FOLATE-BIOPTERIN TRANSPORTER 1, CHLOROPLASTIC"/>
    <property type="match status" value="1"/>
</dbReference>
<feature type="transmembrane region" description="Helical" evidence="6">
    <location>
        <begin position="352"/>
        <end position="374"/>
    </location>
</feature>
<dbReference type="RefSeq" id="WP_090660018.1">
    <property type="nucleotide sequence ID" value="NZ_FMZX01000001.1"/>
</dbReference>
<evidence type="ECO:0000256" key="5">
    <source>
        <dbReference type="ARBA" id="ARBA00023136"/>
    </source>
</evidence>
<keyword evidence="3 6" id="KW-0812">Transmembrane</keyword>
<feature type="transmembrane region" description="Helical" evidence="6">
    <location>
        <begin position="172"/>
        <end position="193"/>
    </location>
</feature>
<feature type="transmembrane region" description="Helical" evidence="6">
    <location>
        <begin position="90"/>
        <end position="110"/>
    </location>
</feature>
<gene>
    <name evidence="7" type="ORF">SAMN04487779_1001435</name>
</gene>
<feature type="transmembrane region" description="Helical" evidence="6">
    <location>
        <begin position="25"/>
        <end position="45"/>
    </location>
</feature>
<feature type="transmembrane region" description="Helical" evidence="6">
    <location>
        <begin position="462"/>
        <end position="482"/>
    </location>
</feature>
<feature type="transmembrane region" description="Helical" evidence="6">
    <location>
        <begin position="284"/>
        <end position="300"/>
    </location>
</feature>
<organism evidence="7 8">
    <name type="scientific">Belnapia rosea</name>
    <dbReference type="NCBI Taxonomy" id="938405"/>
    <lineage>
        <taxon>Bacteria</taxon>
        <taxon>Pseudomonadati</taxon>
        <taxon>Pseudomonadota</taxon>
        <taxon>Alphaproteobacteria</taxon>
        <taxon>Acetobacterales</taxon>
        <taxon>Roseomonadaceae</taxon>
        <taxon>Belnapia</taxon>
    </lineage>
</organism>
<keyword evidence="2" id="KW-0813">Transport</keyword>
<dbReference type="STRING" id="938405.SAMN02927895_00626"/>
<dbReference type="InterPro" id="IPR039309">
    <property type="entry name" value="BT1"/>
</dbReference>
<evidence type="ECO:0000256" key="4">
    <source>
        <dbReference type="ARBA" id="ARBA00022989"/>
    </source>
</evidence>
<proteinExistence type="predicted"/>
<feature type="transmembrane region" description="Helical" evidence="6">
    <location>
        <begin position="255"/>
        <end position="272"/>
    </location>
</feature>
<evidence type="ECO:0000313" key="7">
    <source>
        <dbReference type="EMBL" id="SDC27586.1"/>
    </source>
</evidence>
<comment type="subcellular location">
    <subcellularLocation>
        <location evidence="1">Membrane</location>
        <topology evidence="1">Multi-pass membrane protein</topology>
    </subcellularLocation>
</comment>
<feature type="transmembrane region" description="Helical" evidence="6">
    <location>
        <begin position="199"/>
        <end position="219"/>
    </location>
</feature>
<feature type="transmembrane region" description="Helical" evidence="6">
    <location>
        <begin position="231"/>
        <end position="249"/>
    </location>
</feature>
<dbReference type="GO" id="GO:0016020">
    <property type="term" value="C:membrane"/>
    <property type="evidence" value="ECO:0007669"/>
    <property type="project" value="UniProtKB-SubCell"/>
</dbReference>
<keyword evidence="5 6" id="KW-0472">Membrane</keyword>
<protein>
    <submittedName>
        <fullName evidence="7">BT1 family protein</fullName>
    </submittedName>
</protein>
<reference evidence="7 8" key="1">
    <citation type="submission" date="2016-10" db="EMBL/GenBank/DDBJ databases">
        <authorList>
            <person name="de Groot N.N."/>
        </authorList>
    </citation>
    <scope>NUCLEOTIDE SEQUENCE [LARGE SCALE GENOMIC DNA]</scope>
    <source>
        <strain evidence="7 8">CPCC 100156</strain>
    </source>
</reference>
<dbReference type="AlphaFoldDB" id="A0A1G6KB88"/>
<feature type="transmembrane region" description="Helical" evidence="6">
    <location>
        <begin position="320"/>
        <end position="340"/>
    </location>
</feature>
<accession>A0A1G6KB88</accession>